<evidence type="ECO:0000313" key="10">
    <source>
        <dbReference type="Proteomes" id="UP000654482"/>
    </source>
</evidence>
<evidence type="ECO:0000256" key="4">
    <source>
        <dbReference type="ARBA" id="ARBA00022827"/>
    </source>
</evidence>
<dbReference type="PANTHER" id="PTHR11985:SF15">
    <property type="entry name" value="GLYCEROL-3-PHOSPHATE DEHYDROGENASE, MITOCHONDRIAL"/>
    <property type="match status" value="1"/>
</dbReference>
<dbReference type="InterPro" id="IPR031656">
    <property type="entry name" value="DAO_C"/>
</dbReference>
<comment type="cofactor">
    <cofactor evidence="1 6">
        <name>FAD</name>
        <dbReference type="ChEBI" id="CHEBI:57692"/>
    </cofactor>
</comment>
<sequence length="559" mass="62352">MRDFSVIERSDYDLIVIGGGINGAGTARDGALRGLKTLLVEKGDFAGGTTGWSTRLIHGGLRYLEYFEFNLVRESLKEREILLKIAPHLVKPIQMTIPLYAGGARSYWEIQAGMVLYDLLSFDKTLPNHRMLPAPKMRQLFRAVNAEGLKGAAQYYDSQVAYAERLGLETVLSAKQAGADVFNYAAVTQIDRNTDRAIAVTVRDELTQKEYTVAVGAQTVIVNTSGPWVDEVCALGQKGKQNAPIGDRKLGGTKGSHILVDSFPGAPDTALYAEAQADGRPYFIVPWLNRYLIGTTDRYYDGDLDRVKADNEEIDYLIAETNRIIPTAQLSREDVKFTYAGIRPLPYAKEGTKPSSVTRAHILHDHKDEGVNNLISLIGGKLTTYRQVAEELVNGVYRKRGEPIVPCTTATTPLPGAIAPNDPRIVRAIIDWEKTLSPTRIAHLFTLYGARAMEVLDIVKQDRELAEPIVPHLPDIKAQIVYAVEREMAHTLVDLCHHRTTLALQDNYGLDAIAQILPCLEKYCHWDLETRDRAVANYHAYLQAHNLPDYDYQATHLRR</sequence>
<dbReference type="PROSITE" id="PS00977">
    <property type="entry name" value="FAD_G3PDH_1"/>
    <property type="match status" value="1"/>
</dbReference>
<dbReference type="GO" id="GO:0004368">
    <property type="term" value="F:glycerol-3-phosphate dehydrogenase (quinone) activity"/>
    <property type="evidence" value="ECO:0007669"/>
    <property type="project" value="UniProtKB-EC"/>
</dbReference>
<dbReference type="PRINTS" id="PR01001">
    <property type="entry name" value="FADG3PDH"/>
</dbReference>
<dbReference type="GO" id="GO:0009331">
    <property type="term" value="C:glycerol-3-phosphate dehydrogenase (FAD) complex"/>
    <property type="evidence" value="ECO:0007669"/>
    <property type="project" value="UniProtKB-UniRule"/>
</dbReference>
<dbReference type="EMBL" id="JADEWZ010000027">
    <property type="protein sequence ID" value="MBE9117602.1"/>
    <property type="molecule type" value="Genomic_DNA"/>
</dbReference>
<name>A0A8J7IUH7_9CYAN</name>
<dbReference type="NCBIfam" id="NF008899">
    <property type="entry name" value="PRK12266.1"/>
    <property type="match status" value="1"/>
</dbReference>
<dbReference type="PANTHER" id="PTHR11985">
    <property type="entry name" value="GLYCEROL-3-PHOSPHATE DEHYDROGENASE"/>
    <property type="match status" value="1"/>
</dbReference>
<keyword evidence="4" id="KW-0274">FAD</keyword>
<dbReference type="InterPro" id="IPR006076">
    <property type="entry name" value="FAD-dep_OxRdtase"/>
</dbReference>
<dbReference type="InterPro" id="IPR038299">
    <property type="entry name" value="DAO_C_sf"/>
</dbReference>
<keyword evidence="5 6" id="KW-0560">Oxidoreductase</keyword>
<reference evidence="9" key="1">
    <citation type="submission" date="2020-10" db="EMBL/GenBank/DDBJ databases">
        <authorList>
            <person name="Castelo-Branco R."/>
            <person name="Eusebio N."/>
            <person name="Adriana R."/>
            <person name="Vieira A."/>
            <person name="Brugerolle De Fraissinette N."/>
            <person name="Rezende De Castro R."/>
            <person name="Schneider M.P."/>
            <person name="Vasconcelos V."/>
            <person name="Leao P.N."/>
        </authorList>
    </citation>
    <scope>NUCLEOTIDE SEQUENCE</scope>
    <source>
        <strain evidence="9">LEGE 07157</strain>
    </source>
</reference>
<dbReference type="RefSeq" id="WP_194030690.1">
    <property type="nucleotide sequence ID" value="NZ_JADEWZ010000027.1"/>
</dbReference>
<evidence type="ECO:0000256" key="3">
    <source>
        <dbReference type="ARBA" id="ARBA00022630"/>
    </source>
</evidence>
<comment type="similarity">
    <text evidence="2 6">Belongs to the FAD-dependent glycerol-3-phosphate dehydrogenase family.</text>
</comment>
<protein>
    <recommendedName>
        <fullName evidence="6">Glycerol-3-phosphate dehydrogenase</fullName>
        <ecNumber evidence="6">1.1.5.3</ecNumber>
    </recommendedName>
</protein>
<dbReference type="InterPro" id="IPR036188">
    <property type="entry name" value="FAD/NAD-bd_sf"/>
</dbReference>
<dbReference type="AlphaFoldDB" id="A0A8J7IUH7"/>
<dbReference type="Gene3D" id="1.10.8.870">
    <property type="entry name" value="Alpha-glycerophosphate oxidase, cap domain"/>
    <property type="match status" value="1"/>
</dbReference>
<gene>
    <name evidence="9" type="primary">glpD</name>
    <name evidence="9" type="ORF">IQ249_17020</name>
</gene>
<feature type="domain" description="Alpha-glycerophosphate oxidase C-terminal" evidence="8">
    <location>
        <begin position="407"/>
        <end position="530"/>
    </location>
</feature>
<feature type="domain" description="FAD dependent oxidoreductase" evidence="7">
    <location>
        <begin position="13"/>
        <end position="350"/>
    </location>
</feature>
<dbReference type="GO" id="GO:0046168">
    <property type="term" value="P:glycerol-3-phosphate catabolic process"/>
    <property type="evidence" value="ECO:0007669"/>
    <property type="project" value="TreeGrafter"/>
</dbReference>
<proteinExistence type="inferred from homology"/>
<dbReference type="Gene3D" id="3.30.9.10">
    <property type="entry name" value="D-Amino Acid Oxidase, subunit A, domain 2"/>
    <property type="match status" value="1"/>
</dbReference>
<evidence type="ECO:0000256" key="6">
    <source>
        <dbReference type="RuleBase" id="RU361217"/>
    </source>
</evidence>
<dbReference type="SUPFAM" id="SSF51905">
    <property type="entry name" value="FAD/NAD(P)-binding domain"/>
    <property type="match status" value="1"/>
</dbReference>
<dbReference type="EC" id="1.1.5.3" evidence="6"/>
<keyword evidence="10" id="KW-1185">Reference proteome</keyword>
<evidence type="ECO:0000256" key="1">
    <source>
        <dbReference type="ARBA" id="ARBA00001974"/>
    </source>
</evidence>
<dbReference type="Pfam" id="PF01266">
    <property type="entry name" value="DAO"/>
    <property type="match status" value="1"/>
</dbReference>
<evidence type="ECO:0000256" key="5">
    <source>
        <dbReference type="ARBA" id="ARBA00023002"/>
    </source>
</evidence>
<keyword evidence="3 6" id="KW-0285">Flavoprotein</keyword>
<organism evidence="9 10">
    <name type="scientific">Lusitaniella coriacea LEGE 07157</name>
    <dbReference type="NCBI Taxonomy" id="945747"/>
    <lineage>
        <taxon>Bacteria</taxon>
        <taxon>Bacillati</taxon>
        <taxon>Cyanobacteriota</taxon>
        <taxon>Cyanophyceae</taxon>
        <taxon>Spirulinales</taxon>
        <taxon>Lusitaniellaceae</taxon>
        <taxon>Lusitaniella</taxon>
    </lineage>
</organism>
<dbReference type="Gene3D" id="3.50.50.60">
    <property type="entry name" value="FAD/NAD(P)-binding domain"/>
    <property type="match status" value="1"/>
</dbReference>
<evidence type="ECO:0000259" key="7">
    <source>
        <dbReference type="Pfam" id="PF01266"/>
    </source>
</evidence>
<evidence type="ECO:0000259" key="8">
    <source>
        <dbReference type="Pfam" id="PF16901"/>
    </source>
</evidence>
<dbReference type="Proteomes" id="UP000654482">
    <property type="component" value="Unassembled WGS sequence"/>
</dbReference>
<evidence type="ECO:0000256" key="2">
    <source>
        <dbReference type="ARBA" id="ARBA00007330"/>
    </source>
</evidence>
<dbReference type="Pfam" id="PF16901">
    <property type="entry name" value="DAO_C"/>
    <property type="match status" value="1"/>
</dbReference>
<comment type="catalytic activity">
    <reaction evidence="6">
        <text>a quinone + sn-glycerol 3-phosphate = dihydroxyacetone phosphate + a quinol</text>
        <dbReference type="Rhea" id="RHEA:18977"/>
        <dbReference type="ChEBI" id="CHEBI:24646"/>
        <dbReference type="ChEBI" id="CHEBI:57597"/>
        <dbReference type="ChEBI" id="CHEBI:57642"/>
        <dbReference type="ChEBI" id="CHEBI:132124"/>
        <dbReference type="EC" id="1.1.5.3"/>
    </reaction>
</comment>
<evidence type="ECO:0000313" key="9">
    <source>
        <dbReference type="EMBL" id="MBE9117602.1"/>
    </source>
</evidence>
<comment type="caution">
    <text evidence="9">The sequence shown here is derived from an EMBL/GenBank/DDBJ whole genome shotgun (WGS) entry which is preliminary data.</text>
</comment>
<accession>A0A8J7IUH7</accession>
<dbReference type="InterPro" id="IPR000447">
    <property type="entry name" value="G3P_DH_FAD-dep"/>
</dbReference>
<dbReference type="PROSITE" id="PS00978">
    <property type="entry name" value="FAD_G3PDH_2"/>
    <property type="match status" value="1"/>
</dbReference>